<dbReference type="EMBL" id="CP045810">
    <property type="protein sequence ID" value="QHN40831.1"/>
    <property type="molecule type" value="Genomic_DNA"/>
</dbReference>
<dbReference type="InterPro" id="IPR053832">
    <property type="entry name" value="DUF6924"/>
</dbReference>
<organism evidence="2">
    <name type="scientific">Gordonia amarae</name>
    <dbReference type="NCBI Taxonomy" id="36821"/>
    <lineage>
        <taxon>Bacteria</taxon>
        <taxon>Bacillati</taxon>
        <taxon>Actinomycetota</taxon>
        <taxon>Actinomycetes</taxon>
        <taxon>Mycobacteriales</taxon>
        <taxon>Gordoniaceae</taxon>
        <taxon>Gordonia</taxon>
    </lineage>
</organism>
<dbReference type="AlphaFoldDB" id="A0A857L0M3"/>
<protein>
    <recommendedName>
        <fullName evidence="1">DUF6924 domain-containing protein</fullName>
    </recommendedName>
</protein>
<reference evidence="2" key="1">
    <citation type="journal article" date="2021" name="Nat. Microbiol.">
        <title>Cocultivation of an ultrasmall environmental parasitic bacterium with lytic ability against bacteria associated with wastewater foams.</title>
        <authorList>
            <person name="Batinovic S."/>
            <person name="Rose J.J.A."/>
            <person name="Ratcliffe J."/>
            <person name="Seviour R.J."/>
            <person name="Petrovski S."/>
        </authorList>
    </citation>
    <scope>NUCLEOTIDE SEQUENCE</scope>
    <source>
        <strain evidence="2">CON44</strain>
    </source>
</reference>
<accession>A0A857L0M3</accession>
<evidence type="ECO:0000259" key="1">
    <source>
        <dbReference type="Pfam" id="PF21962"/>
    </source>
</evidence>
<evidence type="ECO:0000313" key="2">
    <source>
        <dbReference type="EMBL" id="QHN40831.1"/>
    </source>
</evidence>
<proteinExistence type="predicted"/>
<feature type="domain" description="DUF6924" evidence="1">
    <location>
        <begin position="244"/>
        <end position="372"/>
    </location>
</feature>
<gene>
    <name evidence="2" type="ORF">GII30_18210</name>
</gene>
<dbReference type="Pfam" id="PF21962">
    <property type="entry name" value="DUF6924"/>
    <property type="match status" value="1"/>
</dbReference>
<name>A0A857L0M3_9ACTN</name>
<sequence>MVTPTWDELLRRNRATATKAISATVHTSGVGGWREHHVWHAPPDLWRIEDADGNPERIAGTRWYFDRSGEVMVRTDRFAQRTAGASHAGGPEQLLVLHRDWPEQAPRTAELQLIDGRSATFSTPDAPEPRYRAAGEVVATRVRGRAGWTVPCVRTANGHPITWTFDDECGVVIGRNAGGFGAIELSDLVVTDHFSPAVFGFHGDYIDIAQAVRDSEREVRQEDVFRDTQGAGNTIERYLGTYAPLFVRTDFSDKTSWEAVVAVVGSRNSDGDEPDLTLIDNRDYSGWTTDRFLEVIDGVPDYILIADARTMTHPDLPVLFLSTAAADAEWAGRGDQVRVAARSVAAVDAALSIAEHTIAELADEAGRDGIYR</sequence>
<dbReference type="RefSeq" id="WP_005193565.1">
    <property type="nucleotide sequence ID" value="NZ_CP045804.1"/>
</dbReference>